<dbReference type="Pfam" id="PF00370">
    <property type="entry name" value="FGGY_N"/>
    <property type="match status" value="1"/>
</dbReference>
<dbReference type="Proteomes" id="UP001596266">
    <property type="component" value="Unassembled WGS sequence"/>
</dbReference>
<dbReference type="RefSeq" id="WP_343885812.1">
    <property type="nucleotide sequence ID" value="NZ_BAAAKI010000010.1"/>
</dbReference>
<feature type="domain" description="Carbohydrate kinase FGGY C-terminal" evidence="10">
    <location>
        <begin position="292"/>
        <end position="489"/>
    </location>
</feature>
<dbReference type="InterPro" id="IPR000577">
    <property type="entry name" value="Carb_kinase_FGGY"/>
</dbReference>
<dbReference type="CDD" id="cd07781">
    <property type="entry name" value="ASKHA_NBD_FGGY_L-RBK"/>
    <property type="match status" value="1"/>
</dbReference>
<keyword evidence="2" id="KW-0547">Nucleotide-binding</keyword>
<evidence type="ECO:0000256" key="8">
    <source>
        <dbReference type="RuleBase" id="RU003455"/>
    </source>
</evidence>
<keyword evidence="6 8" id="KW-0119">Carbohydrate metabolism</keyword>
<evidence type="ECO:0000256" key="7">
    <source>
        <dbReference type="NCBIfam" id="TIGR01234"/>
    </source>
</evidence>
<keyword evidence="12" id="KW-1185">Reference proteome</keyword>
<dbReference type="Pfam" id="PF02782">
    <property type="entry name" value="FGGY_C"/>
    <property type="match status" value="1"/>
</dbReference>
<keyword evidence="5 8" id="KW-0054">Arabinose catabolism</keyword>
<dbReference type="Gene3D" id="3.30.420.40">
    <property type="match status" value="2"/>
</dbReference>
<organism evidence="11 12">
    <name type="scientific">Luteococcus sanguinis</name>
    <dbReference type="NCBI Taxonomy" id="174038"/>
    <lineage>
        <taxon>Bacteria</taxon>
        <taxon>Bacillati</taxon>
        <taxon>Actinomycetota</taxon>
        <taxon>Actinomycetes</taxon>
        <taxon>Propionibacteriales</taxon>
        <taxon>Propionibacteriaceae</taxon>
        <taxon>Luteococcus</taxon>
    </lineage>
</organism>
<comment type="similarity">
    <text evidence="8">Belongs to the ribulokinase family.</text>
</comment>
<keyword evidence="1 8" id="KW-0808">Transferase</keyword>
<evidence type="ECO:0000256" key="4">
    <source>
        <dbReference type="ARBA" id="ARBA00022840"/>
    </source>
</evidence>
<dbReference type="PANTHER" id="PTHR43435:SF4">
    <property type="entry name" value="FGGY CARBOHYDRATE KINASE DOMAIN-CONTAINING PROTEIN"/>
    <property type="match status" value="1"/>
</dbReference>
<sequence length="585" mass="63121">MSNEEKYVIGIDFGTLSGRAAVVSVADGKELGHGVKEYTHQVMDRGLTAGDGQALPPDFALQVPADYIEVLQTAVPEAVRNAGVDPSRIVGIGIDFTSATVVAAKADGTPLCELPEFKNRPHAYVKLWKHHGAFEQADRIVEMAKQRGEGWLARYGGTLSAEMLMPKVLETLEKDPEVYAATERFFNALDWITFRMTGNEVYAAGDSGYKRNFQDGKYPSREYLEALNPDFGGVFEEKMPGEVLPLGAEAGKLTAEAAGWMGLPEGISVAVGNIDAHVTAAAVQAVEVGQMTAIMGTSSCHIVLGHELKEVPGMFGVVDGGIVDGLWAFECGQTAVGDIFAWFVNTSVNADYYRDAEAAGVSIHDWLTRLAADQEIGEHGLVAMDWHNGNRSILNDPNLSAIVVGQTLGTRPEDTYRALMEATAFGARTIIETFAKNGVEITEIVAAGGLIKNKFLMQMYADVCKLPISVGLTTQPGALGSAVFAAVAAGIYPDVKAASMAMGDRQQNAYTPNPEASALYDKLFYEYSLLHDVFGRGGSSLLYRLKDMRRAGVQRRAARHEGRYTDLDTSHEQIAQGGKDYYPVA</sequence>
<name>A0ABW1X209_9ACTN</name>
<dbReference type="InterPro" id="IPR018485">
    <property type="entry name" value="FGGY_C"/>
</dbReference>
<dbReference type="InterPro" id="IPR018484">
    <property type="entry name" value="FGGY_N"/>
</dbReference>
<comment type="catalytic activity">
    <reaction evidence="8">
        <text>L-ribulose + ATP = L-ribulose 5-phosphate + ADP + H(+)</text>
        <dbReference type="Rhea" id="RHEA:22072"/>
        <dbReference type="ChEBI" id="CHEBI:15378"/>
        <dbReference type="ChEBI" id="CHEBI:16880"/>
        <dbReference type="ChEBI" id="CHEBI:30616"/>
        <dbReference type="ChEBI" id="CHEBI:58226"/>
        <dbReference type="ChEBI" id="CHEBI:456216"/>
        <dbReference type="EC" id="2.7.1.16"/>
    </reaction>
</comment>
<evidence type="ECO:0000313" key="11">
    <source>
        <dbReference type="EMBL" id="MFC6397514.1"/>
    </source>
</evidence>
<accession>A0ABW1X209</accession>
<proteinExistence type="inferred from homology"/>
<keyword evidence="4" id="KW-0067">ATP-binding</keyword>
<dbReference type="GO" id="GO:0008741">
    <property type="term" value="F:ribulokinase activity"/>
    <property type="evidence" value="ECO:0007669"/>
    <property type="project" value="UniProtKB-EC"/>
</dbReference>
<dbReference type="EMBL" id="JBHSUA010000020">
    <property type="protein sequence ID" value="MFC6397514.1"/>
    <property type="molecule type" value="Genomic_DNA"/>
</dbReference>
<comment type="pathway">
    <text evidence="8">Carbohydrate degradation; L-arabinose degradation via L-ribulose; D-xylulose 5-phosphate from L-arabinose (bacterial route): step 2/3.</text>
</comment>
<evidence type="ECO:0000259" key="10">
    <source>
        <dbReference type="Pfam" id="PF02782"/>
    </source>
</evidence>
<dbReference type="InterPro" id="IPR005929">
    <property type="entry name" value="Ribulokinase"/>
</dbReference>
<evidence type="ECO:0000256" key="6">
    <source>
        <dbReference type="ARBA" id="ARBA00023277"/>
    </source>
</evidence>
<comment type="caution">
    <text evidence="11">The sequence shown here is derived from an EMBL/GenBank/DDBJ whole genome shotgun (WGS) entry which is preliminary data.</text>
</comment>
<evidence type="ECO:0000259" key="9">
    <source>
        <dbReference type="Pfam" id="PF00370"/>
    </source>
</evidence>
<reference evidence="12" key="1">
    <citation type="journal article" date="2019" name="Int. J. Syst. Evol. Microbiol.">
        <title>The Global Catalogue of Microorganisms (GCM) 10K type strain sequencing project: providing services to taxonomists for standard genome sequencing and annotation.</title>
        <authorList>
            <consortium name="The Broad Institute Genomics Platform"/>
            <consortium name="The Broad Institute Genome Sequencing Center for Infectious Disease"/>
            <person name="Wu L."/>
            <person name="Ma J."/>
        </authorList>
    </citation>
    <scope>NUCLEOTIDE SEQUENCE [LARGE SCALE GENOMIC DNA]</scope>
    <source>
        <strain evidence="12">CGMCC 1.15277</strain>
    </source>
</reference>
<dbReference type="SUPFAM" id="SSF53067">
    <property type="entry name" value="Actin-like ATPase domain"/>
    <property type="match status" value="2"/>
</dbReference>
<dbReference type="PIRSF" id="PIRSF000538">
    <property type="entry name" value="GlpK"/>
    <property type="match status" value="1"/>
</dbReference>
<evidence type="ECO:0000256" key="1">
    <source>
        <dbReference type="ARBA" id="ARBA00022679"/>
    </source>
</evidence>
<protein>
    <recommendedName>
        <fullName evidence="7 8">Ribulokinase</fullName>
        <ecNumber evidence="7 8">2.7.1.16</ecNumber>
    </recommendedName>
</protein>
<evidence type="ECO:0000256" key="2">
    <source>
        <dbReference type="ARBA" id="ARBA00022741"/>
    </source>
</evidence>
<feature type="domain" description="Carbohydrate kinase FGGY N-terminal" evidence="9">
    <location>
        <begin position="7"/>
        <end position="280"/>
    </location>
</feature>
<evidence type="ECO:0000256" key="3">
    <source>
        <dbReference type="ARBA" id="ARBA00022777"/>
    </source>
</evidence>
<dbReference type="NCBIfam" id="TIGR01234">
    <property type="entry name" value="L-ribulokinase"/>
    <property type="match status" value="1"/>
</dbReference>
<keyword evidence="3 8" id="KW-0418">Kinase</keyword>
<dbReference type="EC" id="2.7.1.16" evidence="7 8"/>
<dbReference type="PANTHER" id="PTHR43435">
    <property type="entry name" value="RIBULOKINASE"/>
    <property type="match status" value="1"/>
</dbReference>
<gene>
    <name evidence="11" type="ORF">ACFP57_11050</name>
</gene>
<evidence type="ECO:0000313" key="12">
    <source>
        <dbReference type="Proteomes" id="UP001596266"/>
    </source>
</evidence>
<dbReference type="NCBIfam" id="NF003154">
    <property type="entry name" value="PRK04123.1"/>
    <property type="match status" value="1"/>
</dbReference>
<evidence type="ECO:0000256" key="5">
    <source>
        <dbReference type="ARBA" id="ARBA00022935"/>
    </source>
</evidence>
<dbReference type="InterPro" id="IPR043129">
    <property type="entry name" value="ATPase_NBD"/>
</dbReference>